<name>A0A0B0ILJ6_9BACI</name>
<evidence type="ECO:0000256" key="1">
    <source>
        <dbReference type="ARBA" id="ARBA00004651"/>
    </source>
</evidence>
<evidence type="ECO:0000256" key="15">
    <source>
        <dbReference type="ARBA" id="ARBA00032932"/>
    </source>
</evidence>
<dbReference type="GO" id="GO:0009252">
    <property type="term" value="P:peptidoglycan biosynthetic process"/>
    <property type="evidence" value="ECO:0007669"/>
    <property type="project" value="UniProtKB-KW"/>
</dbReference>
<keyword evidence="19" id="KW-1185">Reference proteome</keyword>
<comment type="similarity">
    <text evidence="2 17">Belongs to the UppP family.</text>
</comment>
<dbReference type="Proteomes" id="UP000030832">
    <property type="component" value="Unassembled WGS sequence"/>
</dbReference>
<evidence type="ECO:0000256" key="11">
    <source>
        <dbReference type="ARBA" id="ARBA00023136"/>
    </source>
</evidence>
<dbReference type="EMBL" id="JRJU01000001">
    <property type="protein sequence ID" value="KHF41752.1"/>
    <property type="molecule type" value="Genomic_DNA"/>
</dbReference>
<evidence type="ECO:0000256" key="14">
    <source>
        <dbReference type="ARBA" id="ARBA00032707"/>
    </source>
</evidence>
<dbReference type="PANTHER" id="PTHR30622:SF2">
    <property type="entry name" value="UNDECAPRENYL-DIPHOSPHATASE"/>
    <property type="match status" value="1"/>
</dbReference>
<evidence type="ECO:0000256" key="12">
    <source>
        <dbReference type="ARBA" id="ARBA00023251"/>
    </source>
</evidence>
<comment type="miscellaneous">
    <text evidence="17">Bacitracin is thought to be involved in the inhibition of peptidoglycan synthesis by sequestering undecaprenyl diphosphate, thereby reducing the pool of lipid carrier available.</text>
</comment>
<reference evidence="18 19" key="1">
    <citation type="submission" date="2014-09" db="EMBL/GenBank/DDBJ databases">
        <title>Genome sequencing and annotation of Bacillus Okhensis strain Kh10-101T.</title>
        <authorList>
            <person name="Prakash J.S."/>
        </authorList>
    </citation>
    <scope>NUCLEOTIDE SEQUENCE [LARGE SCALE GENOMIC DNA]</scope>
    <source>
        <strain evidence="19">Kh10-101T</strain>
    </source>
</reference>
<dbReference type="RefSeq" id="WP_034624833.1">
    <property type="nucleotide sequence ID" value="NZ_JRJU01000001.1"/>
</dbReference>
<evidence type="ECO:0000256" key="13">
    <source>
        <dbReference type="ARBA" id="ARBA00023316"/>
    </source>
</evidence>
<organism evidence="18 19">
    <name type="scientific">Halalkalibacter okhensis</name>
    <dbReference type="NCBI Taxonomy" id="333138"/>
    <lineage>
        <taxon>Bacteria</taxon>
        <taxon>Bacillati</taxon>
        <taxon>Bacillota</taxon>
        <taxon>Bacilli</taxon>
        <taxon>Bacillales</taxon>
        <taxon>Bacillaceae</taxon>
        <taxon>Halalkalibacter</taxon>
    </lineage>
</organism>
<feature type="transmembrane region" description="Helical" evidence="17">
    <location>
        <begin position="187"/>
        <end position="207"/>
    </location>
</feature>
<keyword evidence="8 17" id="KW-0133">Cell shape</keyword>
<dbReference type="OrthoDB" id="9808289at2"/>
<feature type="transmembrane region" description="Helical" evidence="17">
    <location>
        <begin position="45"/>
        <end position="73"/>
    </location>
</feature>
<keyword evidence="6 17" id="KW-0812">Transmembrane</keyword>
<dbReference type="STRING" id="333138.LQ50_00135"/>
<dbReference type="GO" id="GO:0008360">
    <property type="term" value="P:regulation of cell shape"/>
    <property type="evidence" value="ECO:0007669"/>
    <property type="project" value="UniProtKB-KW"/>
</dbReference>
<dbReference type="Pfam" id="PF02673">
    <property type="entry name" value="BacA"/>
    <property type="match status" value="1"/>
</dbReference>
<keyword evidence="11 17" id="KW-0472">Membrane</keyword>
<comment type="caution">
    <text evidence="18">The sequence shown here is derived from an EMBL/GenBank/DDBJ whole genome shotgun (WGS) entry which is preliminary data.</text>
</comment>
<evidence type="ECO:0000256" key="8">
    <source>
        <dbReference type="ARBA" id="ARBA00022960"/>
    </source>
</evidence>
<proteinExistence type="inferred from homology"/>
<dbReference type="GO" id="GO:0050380">
    <property type="term" value="F:undecaprenyl-diphosphatase activity"/>
    <property type="evidence" value="ECO:0007669"/>
    <property type="project" value="UniProtKB-UniRule"/>
</dbReference>
<feature type="transmembrane region" description="Helical" evidence="17">
    <location>
        <begin position="85"/>
        <end position="105"/>
    </location>
</feature>
<feature type="transmembrane region" description="Helical" evidence="17">
    <location>
        <begin position="7"/>
        <end position="33"/>
    </location>
</feature>
<keyword evidence="5 17" id="KW-1003">Cell membrane</keyword>
<evidence type="ECO:0000256" key="16">
    <source>
        <dbReference type="ARBA" id="ARBA00047594"/>
    </source>
</evidence>
<sequence length="277" mass="30642">MSIIEALIFGIVQGITEFLPISSTAHIVITQLLLGYQFPGFGFEIYLHFASILAVMIYFRKDIMVVIFGFIGYVINRSKDNRTQFLFGIYIIVATLITGVLGLVLEDFIGASMKTPPFIAIALAVTGLFLIIIERFVRYGDRTEEQMTFKDSIFVGLGQTLAVFPGISRSGATLVTALFAGLNRDTAVRYSFLLSIPVILGSSVLAIGDFTDGAMVAEVGIPALVVSFIATFIFSWLGIVWLIDFLKKSKLIYFAIYCFVAAIFVYFFLDNSMIIEL</sequence>
<keyword evidence="7 17" id="KW-0378">Hydrolase</keyword>
<feature type="transmembrane region" description="Helical" evidence="17">
    <location>
        <begin position="219"/>
        <end position="239"/>
    </location>
</feature>
<evidence type="ECO:0000256" key="7">
    <source>
        <dbReference type="ARBA" id="ARBA00022801"/>
    </source>
</evidence>
<keyword evidence="13 17" id="KW-0961">Cell wall biogenesis/degradation</keyword>
<dbReference type="GO" id="GO:0046677">
    <property type="term" value="P:response to antibiotic"/>
    <property type="evidence" value="ECO:0007669"/>
    <property type="project" value="UniProtKB-UniRule"/>
</dbReference>
<evidence type="ECO:0000313" key="18">
    <source>
        <dbReference type="EMBL" id="KHF41752.1"/>
    </source>
</evidence>
<dbReference type="NCBIfam" id="TIGR00753">
    <property type="entry name" value="undec_PP_bacA"/>
    <property type="match status" value="1"/>
</dbReference>
<dbReference type="GO" id="GO:0071555">
    <property type="term" value="P:cell wall organization"/>
    <property type="evidence" value="ECO:0007669"/>
    <property type="project" value="UniProtKB-KW"/>
</dbReference>
<accession>A0A0B0ILJ6</accession>
<keyword evidence="10 17" id="KW-1133">Transmembrane helix</keyword>
<protein>
    <recommendedName>
        <fullName evidence="4 17">Undecaprenyl-diphosphatase</fullName>
        <ecNumber evidence="3 17">3.6.1.27</ecNumber>
    </recommendedName>
    <alternativeName>
        <fullName evidence="15 17">Bacitracin resistance protein</fullName>
    </alternativeName>
    <alternativeName>
        <fullName evidence="14 17">Undecaprenyl pyrophosphate phosphatase</fullName>
    </alternativeName>
</protein>
<gene>
    <name evidence="17" type="primary">uppP</name>
    <name evidence="18" type="ORF">LQ50_00135</name>
</gene>
<evidence type="ECO:0000256" key="6">
    <source>
        <dbReference type="ARBA" id="ARBA00022692"/>
    </source>
</evidence>
<comment type="function">
    <text evidence="17">Catalyzes the dephosphorylation of undecaprenyl diphosphate (UPP). Confers resistance to bacitracin.</text>
</comment>
<dbReference type="eggNOG" id="COG1968">
    <property type="taxonomic scope" value="Bacteria"/>
</dbReference>
<evidence type="ECO:0000313" key="19">
    <source>
        <dbReference type="Proteomes" id="UP000030832"/>
    </source>
</evidence>
<comment type="subcellular location">
    <subcellularLocation>
        <location evidence="1 17">Cell membrane</location>
        <topology evidence="1 17">Multi-pass membrane protein</topology>
    </subcellularLocation>
</comment>
<evidence type="ECO:0000256" key="10">
    <source>
        <dbReference type="ARBA" id="ARBA00022989"/>
    </source>
</evidence>
<dbReference type="EC" id="3.6.1.27" evidence="3 17"/>
<comment type="catalytic activity">
    <reaction evidence="16 17">
        <text>di-trans,octa-cis-undecaprenyl diphosphate + H2O = di-trans,octa-cis-undecaprenyl phosphate + phosphate + H(+)</text>
        <dbReference type="Rhea" id="RHEA:28094"/>
        <dbReference type="ChEBI" id="CHEBI:15377"/>
        <dbReference type="ChEBI" id="CHEBI:15378"/>
        <dbReference type="ChEBI" id="CHEBI:43474"/>
        <dbReference type="ChEBI" id="CHEBI:58405"/>
        <dbReference type="ChEBI" id="CHEBI:60392"/>
        <dbReference type="EC" id="3.6.1.27"/>
    </reaction>
</comment>
<dbReference type="AlphaFoldDB" id="A0A0B0ILJ6"/>
<evidence type="ECO:0000256" key="2">
    <source>
        <dbReference type="ARBA" id="ARBA00010621"/>
    </source>
</evidence>
<dbReference type="HAMAP" id="MF_01006">
    <property type="entry name" value="Undec_diphosphatase"/>
    <property type="match status" value="1"/>
</dbReference>
<evidence type="ECO:0000256" key="5">
    <source>
        <dbReference type="ARBA" id="ARBA00022475"/>
    </source>
</evidence>
<keyword evidence="12 17" id="KW-0046">Antibiotic resistance</keyword>
<dbReference type="PANTHER" id="PTHR30622">
    <property type="entry name" value="UNDECAPRENYL-DIPHOSPHATASE"/>
    <property type="match status" value="1"/>
</dbReference>
<dbReference type="InterPro" id="IPR003824">
    <property type="entry name" value="UppP"/>
</dbReference>
<feature type="transmembrane region" description="Helical" evidence="17">
    <location>
        <begin position="251"/>
        <end position="269"/>
    </location>
</feature>
<evidence type="ECO:0000256" key="3">
    <source>
        <dbReference type="ARBA" id="ARBA00012374"/>
    </source>
</evidence>
<dbReference type="GO" id="GO:0005886">
    <property type="term" value="C:plasma membrane"/>
    <property type="evidence" value="ECO:0007669"/>
    <property type="project" value="UniProtKB-SubCell"/>
</dbReference>
<evidence type="ECO:0000256" key="4">
    <source>
        <dbReference type="ARBA" id="ARBA00021581"/>
    </source>
</evidence>
<feature type="transmembrane region" description="Helical" evidence="17">
    <location>
        <begin position="117"/>
        <end position="137"/>
    </location>
</feature>
<evidence type="ECO:0000256" key="17">
    <source>
        <dbReference type="HAMAP-Rule" id="MF_01006"/>
    </source>
</evidence>
<evidence type="ECO:0000256" key="9">
    <source>
        <dbReference type="ARBA" id="ARBA00022984"/>
    </source>
</evidence>
<keyword evidence="9 17" id="KW-0573">Peptidoglycan synthesis</keyword>